<comment type="caution">
    <text evidence="3">The sequence shown here is derived from an EMBL/GenBank/DDBJ whole genome shotgun (WGS) entry which is preliminary data.</text>
</comment>
<dbReference type="RefSeq" id="WP_209888553.1">
    <property type="nucleotide sequence ID" value="NZ_BAAAJV010000024.1"/>
</dbReference>
<evidence type="ECO:0000259" key="2">
    <source>
        <dbReference type="Pfam" id="PF05065"/>
    </source>
</evidence>
<comment type="subcellular location">
    <subcellularLocation>
        <location evidence="1">Virion</location>
    </subcellularLocation>
</comment>
<dbReference type="Gene3D" id="3.30.2400.10">
    <property type="entry name" value="Major capsid protein gp5"/>
    <property type="match status" value="1"/>
</dbReference>
<protein>
    <submittedName>
        <fullName evidence="3">HK97 family phage major capsid protein</fullName>
    </submittedName>
</protein>
<gene>
    <name evidence="3" type="ORF">JOF44_001177</name>
</gene>
<dbReference type="InterPro" id="IPR024455">
    <property type="entry name" value="Phage_capsid"/>
</dbReference>
<feature type="domain" description="Phage capsid-like C-terminal" evidence="2">
    <location>
        <begin position="33"/>
        <end position="260"/>
    </location>
</feature>
<dbReference type="InterPro" id="IPR054612">
    <property type="entry name" value="Phage_capsid-like_C"/>
</dbReference>
<dbReference type="NCBIfam" id="TIGR01554">
    <property type="entry name" value="major_cap_HK97"/>
    <property type="match status" value="1"/>
</dbReference>
<evidence type="ECO:0000313" key="4">
    <source>
        <dbReference type="Proteomes" id="UP000698222"/>
    </source>
</evidence>
<organism evidence="3 4">
    <name type="scientific">Brachybacterium fresconis</name>
    <dbReference type="NCBI Taxonomy" id="173363"/>
    <lineage>
        <taxon>Bacteria</taxon>
        <taxon>Bacillati</taxon>
        <taxon>Actinomycetota</taxon>
        <taxon>Actinomycetes</taxon>
        <taxon>Micrococcales</taxon>
        <taxon>Dermabacteraceae</taxon>
        <taxon>Brachybacterium</taxon>
    </lineage>
</organism>
<dbReference type="EMBL" id="JAGIOC010000001">
    <property type="protein sequence ID" value="MBP2408274.1"/>
    <property type="molecule type" value="Genomic_DNA"/>
</dbReference>
<keyword evidence="4" id="KW-1185">Reference proteome</keyword>
<dbReference type="Pfam" id="PF05065">
    <property type="entry name" value="Phage_capsid"/>
    <property type="match status" value="1"/>
</dbReference>
<reference evidence="3 4" key="1">
    <citation type="submission" date="2021-03" db="EMBL/GenBank/DDBJ databases">
        <title>Sequencing the genomes of 1000 actinobacteria strains.</title>
        <authorList>
            <person name="Klenk H.-P."/>
        </authorList>
    </citation>
    <scope>NUCLEOTIDE SEQUENCE [LARGE SCALE GENOMIC DNA]</scope>
    <source>
        <strain evidence="3 4">DSM 14564</strain>
    </source>
</reference>
<proteinExistence type="predicted"/>
<dbReference type="Proteomes" id="UP000698222">
    <property type="component" value="Unassembled WGS sequence"/>
</dbReference>
<sequence length="274" mass="28617">MTTSLGVDSILPPEYGALITDPLEAEALAFRPQVATTTRLAEHGVLRIPRVVSDAAAQWVEEGQEIATSEPTLDEITVIPTKVAGLVPTSRELANDSNPGAMDIVGRSLARAIRDQIDAAFTGDLAAPAPSGLASLTDGINVIESGPLTDLDPIYEARAAVESAGGSATVVLVNPADALALRKVKESDSSSRGLLDTLDTLDGVPVIRHAGITAGQLWVIDNSAVYTALREDVEIAISDGPYFTSDRIAIRATARVGIAFPYPGRLARIDVTAA</sequence>
<name>A0ABS4YHQ4_9MICO</name>
<evidence type="ECO:0000256" key="1">
    <source>
        <dbReference type="ARBA" id="ARBA00004328"/>
    </source>
</evidence>
<evidence type="ECO:0000313" key="3">
    <source>
        <dbReference type="EMBL" id="MBP2408274.1"/>
    </source>
</evidence>
<dbReference type="Gene3D" id="3.30.2320.10">
    <property type="entry name" value="hypothetical protein PF0899 domain"/>
    <property type="match status" value="1"/>
</dbReference>
<accession>A0ABS4YHQ4</accession>
<dbReference type="SUPFAM" id="SSF56563">
    <property type="entry name" value="Major capsid protein gp5"/>
    <property type="match status" value="1"/>
</dbReference>